<accession>A0A8C4QVY6</accession>
<keyword evidence="8 11" id="KW-0472">Membrane</keyword>
<keyword evidence="9" id="KW-0458">Lysosome</keyword>
<feature type="transmembrane region" description="Helical" evidence="11">
    <location>
        <begin position="189"/>
        <end position="209"/>
    </location>
</feature>
<dbReference type="GO" id="GO:0015293">
    <property type="term" value="F:symporter activity"/>
    <property type="evidence" value="ECO:0007669"/>
    <property type="project" value="UniProtKB-KW"/>
</dbReference>
<dbReference type="Ensembl" id="ENSEBUT00000021073.1">
    <property type="protein sequence ID" value="ENSEBUP00000020497.1"/>
    <property type="gene ID" value="ENSEBUG00000012695.1"/>
</dbReference>
<evidence type="ECO:0000256" key="5">
    <source>
        <dbReference type="ARBA" id="ARBA00022737"/>
    </source>
</evidence>
<keyword evidence="3" id="KW-0813">Transport</keyword>
<evidence type="ECO:0000256" key="3">
    <source>
        <dbReference type="ARBA" id="ARBA00022448"/>
    </source>
</evidence>
<feature type="transmembrane region" description="Helical" evidence="11">
    <location>
        <begin position="221"/>
        <end position="243"/>
    </location>
</feature>
<feature type="transmembrane region" description="Helical" evidence="11">
    <location>
        <begin position="82"/>
        <end position="103"/>
    </location>
</feature>
<evidence type="ECO:0000256" key="4">
    <source>
        <dbReference type="ARBA" id="ARBA00022692"/>
    </source>
</evidence>
<evidence type="ECO:0000256" key="1">
    <source>
        <dbReference type="ARBA" id="ARBA00004155"/>
    </source>
</evidence>
<dbReference type="PANTHER" id="PTHR13131">
    <property type="entry name" value="CYSTINOSIN"/>
    <property type="match status" value="1"/>
</dbReference>
<dbReference type="Pfam" id="PF04193">
    <property type="entry name" value="PQ-loop"/>
    <property type="match status" value="2"/>
</dbReference>
<dbReference type="Proteomes" id="UP000694388">
    <property type="component" value="Unplaced"/>
</dbReference>
<evidence type="ECO:0000256" key="2">
    <source>
        <dbReference type="ARBA" id="ARBA00006855"/>
    </source>
</evidence>
<dbReference type="GO" id="GO:0005765">
    <property type="term" value="C:lysosomal membrane"/>
    <property type="evidence" value="ECO:0007669"/>
    <property type="project" value="UniProtKB-SubCell"/>
</dbReference>
<evidence type="ECO:0000256" key="8">
    <source>
        <dbReference type="ARBA" id="ARBA00023136"/>
    </source>
</evidence>
<feature type="transmembrane region" description="Helical" evidence="11">
    <location>
        <begin position="263"/>
        <end position="284"/>
    </location>
</feature>
<dbReference type="SMART" id="SM00679">
    <property type="entry name" value="CTNS"/>
    <property type="match status" value="2"/>
</dbReference>
<proteinExistence type="inferred from homology"/>
<comment type="catalytic activity">
    <reaction evidence="10">
        <text>L-cystine(out) + H(+)(out) = L-cystine(in) + H(+)(in)</text>
        <dbReference type="Rhea" id="RHEA:66172"/>
        <dbReference type="ChEBI" id="CHEBI:15378"/>
        <dbReference type="ChEBI" id="CHEBI:35491"/>
    </reaction>
    <physiologicalReaction direction="left-to-right" evidence="10">
        <dbReference type="Rhea" id="RHEA:66173"/>
    </physiologicalReaction>
</comment>
<dbReference type="Gene3D" id="1.20.1280.290">
    <property type="match status" value="1"/>
</dbReference>
<dbReference type="FunFam" id="1.20.1280.290:FF:000016">
    <property type="entry name" value="Cystinosin homolog"/>
    <property type="match status" value="1"/>
</dbReference>
<evidence type="ECO:0000313" key="12">
    <source>
        <dbReference type="Ensembl" id="ENSEBUP00000020504.1"/>
    </source>
</evidence>
<evidence type="ECO:0000256" key="7">
    <source>
        <dbReference type="ARBA" id="ARBA00022989"/>
    </source>
</evidence>
<keyword evidence="6" id="KW-0769">Symport</keyword>
<dbReference type="GeneTree" id="ENSGT00390000005338"/>
<comment type="similarity">
    <text evidence="2">Belongs to the cystinosin family.</text>
</comment>
<evidence type="ECO:0000256" key="11">
    <source>
        <dbReference type="SAM" id="Phobius"/>
    </source>
</evidence>
<protein>
    <submittedName>
        <fullName evidence="12">Cystinosin, lysosomal cystine transporter</fullName>
    </submittedName>
</protein>
<dbReference type="InterPro" id="IPR005282">
    <property type="entry name" value="LC_transporter"/>
</dbReference>
<name>A0A8C4QVY6_EPTBU</name>
<dbReference type="GO" id="GO:0015184">
    <property type="term" value="F:L-cystine transmembrane transporter activity"/>
    <property type="evidence" value="ECO:0007669"/>
    <property type="project" value="TreeGrafter"/>
</dbReference>
<dbReference type="InterPro" id="IPR006603">
    <property type="entry name" value="PQ-loop_rpt"/>
</dbReference>
<sequence>MVGPGLVLKVEFQAEALSVGRVLVKVTSSSSQISIVEDRLTIQVFRSYTLHILEILFGWVYFLAWAVAAYPQLITNYRRKSVIGLSFDFLALNVMGFLAYSLYNVGMFWVPAVQEEYHRRFPDAAKGVDLNDVLFSVNGFLCTLVSITQCIIYERGMQRVSMKTRTSIAATLLCAFIALFLTIDQKISWFDYLTSFSLIKLGITLVKYIPQAHLNYTRKSTAGWSIGNVLLDSTGGVFSLMQMLLQAYNSGSWMILFGNFTKFGLGIISLVFDLVFIVQHYWLYRDVMKYTAVSMMEQFTDSDSRHNSNPTS</sequence>
<feature type="transmembrane region" description="Helical" evidence="11">
    <location>
        <begin position="133"/>
        <end position="153"/>
    </location>
</feature>
<comment type="subcellular location">
    <subcellularLocation>
        <location evidence="1">Lysosome membrane</location>
        <topology evidence="1">Multi-pass membrane protein</topology>
    </subcellularLocation>
</comment>
<keyword evidence="5" id="KW-0677">Repeat</keyword>
<feature type="transmembrane region" description="Helical" evidence="11">
    <location>
        <begin position="48"/>
        <end position="70"/>
    </location>
</feature>
<reference evidence="12" key="1">
    <citation type="submission" date="2025-05" db="UniProtKB">
        <authorList>
            <consortium name="Ensembl"/>
        </authorList>
    </citation>
    <scope>IDENTIFICATION</scope>
</reference>
<evidence type="ECO:0000256" key="6">
    <source>
        <dbReference type="ARBA" id="ARBA00022847"/>
    </source>
</evidence>
<evidence type="ECO:0000256" key="9">
    <source>
        <dbReference type="ARBA" id="ARBA00023228"/>
    </source>
</evidence>
<dbReference type="NCBIfam" id="TIGR00951">
    <property type="entry name" value="2A43"/>
    <property type="match status" value="1"/>
</dbReference>
<dbReference type="PANTHER" id="PTHR13131:SF5">
    <property type="entry name" value="CYSTINOSIN"/>
    <property type="match status" value="1"/>
</dbReference>
<feature type="transmembrane region" description="Helical" evidence="11">
    <location>
        <begin position="165"/>
        <end position="183"/>
    </location>
</feature>
<dbReference type="Ensembl" id="ENSEBUT00000021080.1">
    <property type="protein sequence ID" value="ENSEBUP00000020504.1"/>
    <property type="gene ID" value="ENSEBUG00000012695.1"/>
</dbReference>
<evidence type="ECO:0000313" key="13">
    <source>
        <dbReference type="Proteomes" id="UP000694388"/>
    </source>
</evidence>
<dbReference type="AlphaFoldDB" id="A0A8C4QVY6"/>
<dbReference type="OMA" id="IVFAYNT"/>
<organism evidence="12 13">
    <name type="scientific">Eptatretus burgeri</name>
    <name type="common">Inshore hagfish</name>
    <dbReference type="NCBI Taxonomy" id="7764"/>
    <lineage>
        <taxon>Eukaryota</taxon>
        <taxon>Metazoa</taxon>
        <taxon>Chordata</taxon>
        <taxon>Craniata</taxon>
        <taxon>Vertebrata</taxon>
        <taxon>Cyclostomata</taxon>
        <taxon>Myxini</taxon>
        <taxon>Myxiniformes</taxon>
        <taxon>Myxinidae</taxon>
        <taxon>Eptatretinae</taxon>
        <taxon>Eptatretus</taxon>
    </lineage>
</organism>
<keyword evidence="13" id="KW-1185">Reference proteome</keyword>
<evidence type="ECO:0000256" key="10">
    <source>
        <dbReference type="ARBA" id="ARBA00048473"/>
    </source>
</evidence>
<keyword evidence="4 11" id="KW-0812">Transmembrane</keyword>
<keyword evidence="7 11" id="KW-1133">Transmembrane helix</keyword>